<evidence type="ECO:0000313" key="3">
    <source>
        <dbReference type="Proteomes" id="UP000029507"/>
    </source>
</evidence>
<dbReference type="STRING" id="169760.PSTEL_04020"/>
<protein>
    <submittedName>
        <fullName evidence="2">Uncharacterized protein</fullName>
    </submittedName>
</protein>
<keyword evidence="3" id="KW-1185">Reference proteome</keyword>
<dbReference type="RefSeq" id="WP_038693591.1">
    <property type="nucleotide sequence ID" value="NZ_CP009286.1"/>
</dbReference>
<accession>A0A089LT89</accession>
<dbReference type="EMBL" id="CP009286">
    <property type="protein sequence ID" value="AIQ62393.1"/>
    <property type="molecule type" value="Genomic_DNA"/>
</dbReference>
<name>A0A089LT89_9BACL</name>
<dbReference type="OrthoDB" id="2644386at2"/>
<dbReference type="Proteomes" id="UP000029507">
    <property type="component" value="Chromosome"/>
</dbReference>
<dbReference type="KEGG" id="pste:PSTEL_04020"/>
<evidence type="ECO:0000256" key="1">
    <source>
        <dbReference type="SAM" id="MobiDB-lite"/>
    </source>
</evidence>
<gene>
    <name evidence="2" type="ORF">PSTEL_04020</name>
</gene>
<dbReference type="AlphaFoldDB" id="A0A089LT89"/>
<organism evidence="2 3">
    <name type="scientific">Paenibacillus stellifer</name>
    <dbReference type="NCBI Taxonomy" id="169760"/>
    <lineage>
        <taxon>Bacteria</taxon>
        <taxon>Bacillati</taxon>
        <taxon>Bacillota</taxon>
        <taxon>Bacilli</taxon>
        <taxon>Bacillales</taxon>
        <taxon>Paenibacillaceae</taxon>
        <taxon>Paenibacillus</taxon>
    </lineage>
</organism>
<dbReference type="HOGENOM" id="CLU_2718587_0_0_9"/>
<sequence>MDQRKGEAELAAPIGDRSLQVTSGSGSGEAEAEAEEKDCANLWQCTPGSPEAWLQNWEGRQDTHDMFKHSYE</sequence>
<proteinExistence type="predicted"/>
<feature type="region of interest" description="Disordered" evidence="1">
    <location>
        <begin position="1"/>
        <end position="37"/>
    </location>
</feature>
<reference evidence="2 3" key="1">
    <citation type="submission" date="2014-08" db="EMBL/GenBank/DDBJ databases">
        <title>Comparative genomics of the Paenibacillus odorifer group.</title>
        <authorList>
            <person name="den Bakker H.C."/>
            <person name="Tsai Y.-C."/>
            <person name="Martin N."/>
            <person name="Korlach J."/>
            <person name="Wiedmann M."/>
        </authorList>
    </citation>
    <scope>NUCLEOTIDE SEQUENCE [LARGE SCALE GENOMIC DNA]</scope>
    <source>
        <strain evidence="2 3">DSM 14472</strain>
    </source>
</reference>
<evidence type="ECO:0000313" key="2">
    <source>
        <dbReference type="EMBL" id="AIQ62393.1"/>
    </source>
</evidence>